<dbReference type="RefSeq" id="XP_034098729.2">
    <property type="nucleotide sequence ID" value="XM_034242838.2"/>
</dbReference>
<keyword evidence="7" id="KW-1185">Reference proteome</keyword>
<dbReference type="GeneID" id="117564171"/>
<dbReference type="PROSITE" id="PS51469">
    <property type="entry name" value="SUN"/>
    <property type="match status" value="1"/>
</dbReference>
<keyword evidence="3 5" id="KW-1133">Transmembrane helix</keyword>
<dbReference type="GO" id="GO:0034993">
    <property type="term" value="C:meiotic nuclear membrane microtubule tethering complex"/>
    <property type="evidence" value="ECO:0007669"/>
    <property type="project" value="TreeGrafter"/>
</dbReference>
<reference evidence="8" key="1">
    <citation type="submission" date="2025-08" db="UniProtKB">
        <authorList>
            <consortium name="RefSeq"/>
        </authorList>
    </citation>
    <scope>IDENTIFICATION</scope>
    <source>
        <strain evidence="8">15112-1751.03</strain>
        <tissue evidence="8">Whole Adult</tissue>
    </source>
</reference>
<dbReference type="InterPro" id="IPR012919">
    <property type="entry name" value="SUN_dom"/>
</dbReference>
<organism evidence="7 8">
    <name type="scientific">Drosophila albomicans</name>
    <name type="common">Fruit fly</name>
    <dbReference type="NCBI Taxonomy" id="7291"/>
    <lineage>
        <taxon>Eukaryota</taxon>
        <taxon>Metazoa</taxon>
        <taxon>Ecdysozoa</taxon>
        <taxon>Arthropoda</taxon>
        <taxon>Hexapoda</taxon>
        <taxon>Insecta</taxon>
        <taxon>Pterygota</taxon>
        <taxon>Neoptera</taxon>
        <taxon>Endopterygota</taxon>
        <taxon>Diptera</taxon>
        <taxon>Brachycera</taxon>
        <taxon>Muscomorpha</taxon>
        <taxon>Ephydroidea</taxon>
        <taxon>Drosophilidae</taxon>
        <taxon>Drosophila</taxon>
    </lineage>
</organism>
<dbReference type="Proteomes" id="UP000515160">
    <property type="component" value="Chromosome 2L"/>
</dbReference>
<evidence type="ECO:0000259" key="6">
    <source>
        <dbReference type="PROSITE" id="PS51469"/>
    </source>
</evidence>
<dbReference type="Gene3D" id="2.60.120.260">
    <property type="entry name" value="Galactose-binding domain-like"/>
    <property type="match status" value="1"/>
</dbReference>
<dbReference type="Pfam" id="PF07738">
    <property type="entry name" value="Sad1_UNC"/>
    <property type="match status" value="1"/>
</dbReference>
<keyword evidence="4 5" id="KW-0472">Membrane</keyword>
<feature type="transmembrane region" description="Helical" evidence="5">
    <location>
        <begin position="7"/>
        <end position="27"/>
    </location>
</feature>
<evidence type="ECO:0000256" key="1">
    <source>
        <dbReference type="ARBA" id="ARBA00004370"/>
    </source>
</evidence>
<dbReference type="AlphaFoldDB" id="A0A6P8W5L6"/>
<dbReference type="OrthoDB" id="342281at2759"/>
<proteinExistence type="predicted"/>
<evidence type="ECO:0000313" key="8">
    <source>
        <dbReference type="RefSeq" id="XP_034098729.2"/>
    </source>
</evidence>
<evidence type="ECO:0000313" key="7">
    <source>
        <dbReference type="Proteomes" id="UP000515160"/>
    </source>
</evidence>
<feature type="domain" description="SUN" evidence="6">
    <location>
        <begin position="145"/>
        <end position="304"/>
    </location>
</feature>
<accession>A0A6P8W5L6</accession>
<evidence type="ECO:0000256" key="5">
    <source>
        <dbReference type="SAM" id="Phobius"/>
    </source>
</evidence>
<gene>
    <name evidence="8" type="primary">LOC117564171</name>
</gene>
<dbReference type="InterPro" id="IPR045119">
    <property type="entry name" value="SUN1-5"/>
</dbReference>
<sequence length="304" mass="33851">MARCRKSACFVFLVTLTILMVFFYYIMLANWKSVSTVSRLQSDVQCLTMSLLHQQKGTKPDGQPINAFGCLSGDTQGSMGASALTGCDTREMASYLDTLFKRKFGTVMDDVYHLKKQVMSFRCDSPQPIIQSETLALPTSRINYASEDLGARVNHITAKPLGGSNIFKSMLGLDFKANPPVNMLRSSITPGSCFGFLGSNATISIRLAKVIIVEEIALTHIPKESTPTFTTDNAPKDFEVYGFKPDKEKEMLGLWTYDNAPKRRTQTYKVNNDNPLRSLVFVFNSNHGANTTCVYRLEVFGRVL</sequence>
<evidence type="ECO:0000256" key="3">
    <source>
        <dbReference type="ARBA" id="ARBA00022989"/>
    </source>
</evidence>
<dbReference type="PANTHER" id="PTHR12911">
    <property type="entry name" value="SAD1/UNC-84-LIKE PROTEIN-RELATED"/>
    <property type="match status" value="1"/>
</dbReference>
<name>A0A6P8W5L6_DROAB</name>
<keyword evidence="2 5" id="KW-0812">Transmembrane</keyword>
<dbReference type="PANTHER" id="PTHR12911:SF8">
    <property type="entry name" value="KLAROID PROTEIN-RELATED"/>
    <property type="match status" value="1"/>
</dbReference>
<dbReference type="CTD" id="6676"/>
<comment type="subcellular location">
    <subcellularLocation>
        <location evidence="1">Membrane</location>
    </subcellularLocation>
</comment>
<protein>
    <submittedName>
        <fullName evidence="8">SUN domain-containing protein 5</fullName>
    </submittedName>
</protein>
<dbReference type="GO" id="GO:0043495">
    <property type="term" value="F:protein-membrane adaptor activity"/>
    <property type="evidence" value="ECO:0007669"/>
    <property type="project" value="TreeGrafter"/>
</dbReference>
<evidence type="ECO:0000256" key="4">
    <source>
        <dbReference type="ARBA" id="ARBA00023136"/>
    </source>
</evidence>
<evidence type="ECO:0000256" key="2">
    <source>
        <dbReference type="ARBA" id="ARBA00022692"/>
    </source>
</evidence>